<dbReference type="PANTHER" id="PTHR37535:SF3">
    <property type="entry name" value="FLUG DOMAIN-CONTAINING PROTEIN"/>
    <property type="match status" value="1"/>
</dbReference>
<dbReference type="PANTHER" id="PTHR37535">
    <property type="entry name" value="FLUG DOMAIN PROTEIN"/>
    <property type="match status" value="1"/>
</dbReference>
<keyword evidence="5" id="KW-1185">Reference proteome</keyword>
<evidence type="ECO:0000256" key="2">
    <source>
        <dbReference type="SAM" id="Coils"/>
    </source>
</evidence>
<protein>
    <submittedName>
        <fullName evidence="4">Uncharacterized protein</fullName>
    </submittedName>
</protein>
<evidence type="ECO:0000256" key="1">
    <source>
        <dbReference type="ARBA" id="ARBA00023172"/>
    </source>
</evidence>
<keyword evidence="2" id="KW-0175">Coiled coil</keyword>
<gene>
    <name evidence="4" type="ORF">L486_03677</name>
</gene>
<dbReference type="EMBL" id="KI669461">
    <property type="protein sequence ID" value="OCF59176.1"/>
    <property type="molecule type" value="Genomic_DNA"/>
</dbReference>
<keyword evidence="1" id="KW-0233">DNA recombination</keyword>
<accession>A0A1B9IUG5</accession>
<reference evidence="4 5" key="1">
    <citation type="submission" date="2013-07" db="EMBL/GenBank/DDBJ databases">
        <title>The Genome Sequence of Kwoniella mangroviensis CBS10435.</title>
        <authorList>
            <consortium name="The Broad Institute Genome Sequencing Platform"/>
            <person name="Cuomo C."/>
            <person name="Litvintseva A."/>
            <person name="Chen Y."/>
            <person name="Heitman J."/>
            <person name="Sun S."/>
            <person name="Springer D."/>
            <person name="Dromer F."/>
            <person name="Young S.K."/>
            <person name="Zeng Q."/>
            <person name="Gargeya S."/>
            <person name="Fitzgerald M."/>
            <person name="Abouelleil A."/>
            <person name="Alvarado L."/>
            <person name="Berlin A.M."/>
            <person name="Chapman S.B."/>
            <person name="Dewar J."/>
            <person name="Goldberg J."/>
            <person name="Griggs A."/>
            <person name="Gujja S."/>
            <person name="Hansen M."/>
            <person name="Howarth C."/>
            <person name="Imamovic A."/>
            <person name="Larimer J."/>
            <person name="McCowan C."/>
            <person name="Murphy C."/>
            <person name="Pearson M."/>
            <person name="Priest M."/>
            <person name="Roberts A."/>
            <person name="Saif S."/>
            <person name="Shea T."/>
            <person name="Sykes S."/>
            <person name="Wortman J."/>
            <person name="Nusbaum C."/>
            <person name="Birren B."/>
        </authorList>
    </citation>
    <scope>NUCLEOTIDE SEQUENCE [LARGE SCALE GENOMIC DNA]</scope>
    <source>
        <strain evidence="4 5">CBS 10435</strain>
    </source>
</reference>
<dbReference type="InterPro" id="IPR011010">
    <property type="entry name" value="DNA_brk_join_enz"/>
</dbReference>
<dbReference type="InterPro" id="IPR013762">
    <property type="entry name" value="Integrase-like_cat_sf"/>
</dbReference>
<dbReference type="GO" id="GO:0003677">
    <property type="term" value="F:DNA binding"/>
    <property type="evidence" value="ECO:0007669"/>
    <property type="project" value="InterPro"/>
</dbReference>
<evidence type="ECO:0000313" key="4">
    <source>
        <dbReference type="EMBL" id="OCF59176.1"/>
    </source>
</evidence>
<evidence type="ECO:0000256" key="3">
    <source>
        <dbReference type="SAM" id="MobiDB-lite"/>
    </source>
</evidence>
<proteinExistence type="predicted"/>
<dbReference type="Proteomes" id="UP000092583">
    <property type="component" value="Unassembled WGS sequence"/>
</dbReference>
<sequence length="925" mass="106016">MSDSSSDSDLELPLVISNAAEIFEAMEAHGHRTQALGRPPKNIEQPPIYDDDQHNELEEISTVIPNGSAHKRKVVFRNLDDFVKKHKKLIMNGEYKGKERMKDTFVKRMKRYITLRVEASLKRDRNGQIMKDKTSGYPLYMSKRSLRVLCDLMIATLRFFPYPKMSPLELQEAKQEIIRHRSVLQEIKHLKSNVRRITTLYAADVKGLLETCFKTHQGKFDIAVQTAAMLLSFFYTGARPGSILKTDMYPDEFSVWRDLVFKPARDEDGQVTGFGVMFTLKAFKGYHNVKNLEVTFNIKSTISRKYAVLDLGTMLLAHGLRMGVFGDLTAEDLYNTDRAQFQADEDYLDVPIFQSRSSRTSLNSSNLPLKANAANLLLRELMREFGIASGTSFSDTLYALRRGFATTVGKHLDPRIAQFFMGHESNSTMFFGTYNQANVEENLTEGVLGPEEHQIRVVTPLAYERHAVPTSMPTVTLSQALSSHPQFRHWKAKSDMLKDCWKNNLTHWMKVSPYKELAGKMEFSQASLPALIAICRNQLRRLVEQIKQQDYHDELALEQAKANERNWRTIQENRDRSEEPSTLAKDLQKLLIEQEARTIEAEVDEIDAIEDNEIEVDPQFEDDEDDGDEGEQGDEDGGIVDEEEDEQDRDGSGQPEDVTQAERDEIEAAVQENERDLDEQQAELDDEVGQVDEEALPNELEPAEPISDRSLDAKVQKQDLLYALVALENVNDDFAPCELCLADDTVPQADKDILWKTSQKARKLRHELDYHNTYAEWLRWWPFQLNDGRWFCPYCRWNCAKSSKKRSEIHLDERHKRQMPRGFHSVMMNPLKAREKNKKRKEELGMKVDKGTTRFKSGWGHESFSVLSVPGTFTPLDLIDPERSQLGLGLGLVGSNDIDYGTDLISEGLLDRKGLLKRKRDEEDK</sequence>
<dbReference type="Gene3D" id="1.10.443.10">
    <property type="entry name" value="Intergrase catalytic core"/>
    <property type="match status" value="1"/>
</dbReference>
<dbReference type="OrthoDB" id="3037404at2759"/>
<feature type="compositionally biased region" description="Acidic residues" evidence="3">
    <location>
        <begin position="602"/>
        <end position="648"/>
    </location>
</feature>
<dbReference type="SUPFAM" id="SSF56349">
    <property type="entry name" value="DNA breaking-rejoining enzymes"/>
    <property type="match status" value="1"/>
</dbReference>
<organism evidence="4 5">
    <name type="scientific">Kwoniella mangroviensis CBS 10435</name>
    <dbReference type="NCBI Taxonomy" id="1331196"/>
    <lineage>
        <taxon>Eukaryota</taxon>
        <taxon>Fungi</taxon>
        <taxon>Dikarya</taxon>
        <taxon>Basidiomycota</taxon>
        <taxon>Agaricomycotina</taxon>
        <taxon>Tremellomycetes</taxon>
        <taxon>Tremellales</taxon>
        <taxon>Cryptococcaceae</taxon>
        <taxon>Kwoniella</taxon>
    </lineage>
</organism>
<feature type="coiled-coil region" evidence="2">
    <location>
        <begin position="663"/>
        <end position="690"/>
    </location>
</feature>
<evidence type="ECO:0000313" key="5">
    <source>
        <dbReference type="Proteomes" id="UP000092583"/>
    </source>
</evidence>
<reference evidence="5" key="2">
    <citation type="submission" date="2013-12" db="EMBL/GenBank/DDBJ databases">
        <title>Evolution of pathogenesis and genome organization in the Tremellales.</title>
        <authorList>
            <person name="Cuomo C."/>
            <person name="Litvintseva A."/>
            <person name="Heitman J."/>
            <person name="Chen Y."/>
            <person name="Sun S."/>
            <person name="Springer D."/>
            <person name="Dromer F."/>
            <person name="Young S."/>
            <person name="Zeng Q."/>
            <person name="Chapman S."/>
            <person name="Gujja S."/>
            <person name="Saif S."/>
            <person name="Birren B."/>
        </authorList>
    </citation>
    <scope>NUCLEOTIDE SEQUENCE [LARGE SCALE GENOMIC DNA]</scope>
    <source>
        <strain evidence="5">CBS 10435</strain>
    </source>
</reference>
<name>A0A1B9IUG5_9TREE</name>
<dbReference type="GO" id="GO:0015074">
    <property type="term" value="P:DNA integration"/>
    <property type="evidence" value="ECO:0007669"/>
    <property type="project" value="InterPro"/>
</dbReference>
<dbReference type="GO" id="GO:0006310">
    <property type="term" value="P:DNA recombination"/>
    <property type="evidence" value="ECO:0007669"/>
    <property type="project" value="UniProtKB-KW"/>
</dbReference>
<feature type="region of interest" description="Disordered" evidence="3">
    <location>
        <begin position="602"/>
        <end position="661"/>
    </location>
</feature>
<dbReference type="AlphaFoldDB" id="A0A1B9IUG5"/>